<keyword evidence="3" id="KW-0805">Transcription regulation</keyword>
<protein>
    <submittedName>
        <fullName evidence="10">Two-component system, OmpR family, KDP operon response regulator KdpE</fullName>
    </submittedName>
</protein>
<dbReference type="InterPro" id="IPR001867">
    <property type="entry name" value="OmpR/PhoB-type_DNA-bd"/>
</dbReference>
<keyword evidence="2" id="KW-0902">Two-component regulatory system</keyword>
<organism evidence="10 11">
    <name type="scientific">Thermoflexus hugenholtzii JAD2</name>
    <dbReference type="NCBI Taxonomy" id="877466"/>
    <lineage>
        <taxon>Bacteria</taxon>
        <taxon>Bacillati</taxon>
        <taxon>Chloroflexota</taxon>
        <taxon>Thermoflexia</taxon>
        <taxon>Thermoflexales</taxon>
        <taxon>Thermoflexaceae</taxon>
        <taxon>Thermoflexus</taxon>
    </lineage>
</organism>
<dbReference type="GO" id="GO:0006355">
    <property type="term" value="P:regulation of DNA-templated transcription"/>
    <property type="evidence" value="ECO:0007669"/>
    <property type="project" value="InterPro"/>
</dbReference>
<evidence type="ECO:0000256" key="4">
    <source>
        <dbReference type="ARBA" id="ARBA00023125"/>
    </source>
</evidence>
<dbReference type="Proteomes" id="UP000197025">
    <property type="component" value="Unassembled WGS sequence"/>
</dbReference>
<dbReference type="PANTHER" id="PTHR48111">
    <property type="entry name" value="REGULATOR OF RPOS"/>
    <property type="match status" value="1"/>
</dbReference>
<feature type="modified residue" description="4-aspartylphosphate" evidence="6">
    <location>
        <position position="53"/>
    </location>
</feature>
<dbReference type="RefSeq" id="WP_088571349.1">
    <property type="nucleotide sequence ID" value="NZ_FYEK01000028.1"/>
</dbReference>
<evidence type="ECO:0000256" key="3">
    <source>
        <dbReference type="ARBA" id="ARBA00023015"/>
    </source>
</evidence>
<evidence type="ECO:0000256" key="7">
    <source>
        <dbReference type="PROSITE-ProRule" id="PRU01091"/>
    </source>
</evidence>
<gene>
    <name evidence="10" type="ORF">SAMN02746019_00000950</name>
</gene>
<dbReference type="EMBL" id="FYEK01000028">
    <property type="protein sequence ID" value="SNB66311.1"/>
    <property type="molecule type" value="Genomic_DNA"/>
</dbReference>
<keyword evidence="11" id="KW-1185">Reference proteome</keyword>
<dbReference type="OrthoDB" id="9790454at2"/>
<dbReference type="GO" id="GO:0032993">
    <property type="term" value="C:protein-DNA complex"/>
    <property type="evidence" value="ECO:0007669"/>
    <property type="project" value="TreeGrafter"/>
</dbReference>
<evidence type="ECO:0000256" key="5">
    <source>
        <dbReference type="ARBA" id="ARBA00023163"/>
    </source>
</evidence>
<keyword evidence="5" id="KW-0804">Transcription</keyword>
<dbReference type="GO" id="GO:0005829">
    <property type="term" value="C:cytosol"/>
    <property type="evidence" value="ECO:0007669"/>
    <property type="project" value="TreeGrafter"/>
</dbReference>
<dbReference type="FunFam" id="3.40.50.2300:FF:000001">
    <property type="entry name" value="DNA-binding response regulator PhoB"/>
    <property type="match status" value="1"/>
</dbReference>
<feature type="DNA-binding region" description="OmpR/PhoB-type" evidence="7">
    <location>
        <begin position="129"/>
        <end position="227"/>
    </location>
</feature>
<dbReference type="InterPro" id="IPR039420">
    <property type="entry name" value="WalR-like"/>
</dbReference>
<dbReference type="PROSITE" id="PS51755">
    <property type="entry name" value="OMPR_PHOB"/>
    <property type="match status" value="1"/>
</dbReference>
<dbReference type="SUPFAM" id="SSF52172">
    <property type="entry name" value="CheY-like"/>
    <property type="match status" value="1"/>
</dbReference>
<dbReference type="Gene3D" id="3.40.50.2300">
    <property type="match status" value="1"/>
</dbReference>
<dbReference type="GO" id="GO:0000976">
    <property type="term" value="F:transcription cis-regulatory region binding"/>
    <property type="evidence" value="ECO:0007669"/>
    <property type="project" value="TreeGrafter"/>
</dbReference>
<feature type="domain" description="Response regulatory" evidence="8">
    <location>
        <begin position="4"/>
        <end position="117"/>
    </location>
</feature>
<sequence length="227" mass="25833">MAERILVVEDEEPLRRFIARNLSARGYEVQTASDGYEALRRFEEQAPDLVILDILLPGLNGLEVLRRIRQASLVPILVLTALDQEADKVTALDLGADDYLTKPFGVGELLARVRAALRRMRWSEGTGGPGVLRVGDLELDGDQRRAWHRGESLRLTGKEFDLLYLLARHAGRTLSHSFLLQRVWGPEYVDEVEYLRVYIGRLRRKLGETGDHRHLFTEPGFGYRLEG</sequence>
<dbReference type="InterPro" id="IPR001789">
    <property type="entry name" value="Sig_transdc_resp-reg_receiver"/>
</dbReference>
<dbReference type="InParanoid" id="A0A212R364"/>
<accession>A0A212R364</accession>
<reference evidence="11" key="1">
    <citation type="submission" date="2017-06" db="EMBL/GenBank/DDBJ databases">
        <authorList>
            <person name="Varghese N."/>
            <person name="Submissions S."/>
        </authorList>
    </citation>
    <scope>NUCLEOTIDE SEQUENCE [LARGE SCALE GENOMIC DNA]</scope>
    <source>
        <strain evidence="11">JAD2</strain>
    </source>
</reference>
<keyword evidence="4 7" id="KW-0238">DNA-binding</keyword>
<evidence type="ECO:0000259" key="9">
    <source>
        <dbReference type="PROSITE" id="PS51755"/>
    </source>
</evidence>
<dbReference type="AlphaFoldDB" id="A0A212R364"/>
<dbReference type="CDD" id="cd17574">
    <property type="entry name" value="REC_OmpR"/>
    <property type="match status" value="1"/>
</dbReference>
<dbReference type="GO" id="GO:0000156">
    <property type="term" value="F:phosphorelay response regulator activity"/>
    <property type="evidence" value="ECO:0007669"/>
    <property type="project" value="TreeGrafter"/>
</dbReference>
<dbReference type="InterPro" id="IPR011006">
    <property type="entry name" value="CheY-like_superfamily"/>
</dbReference>
<feature type="domain" description="OmpR/PhoB-type" evidence="9">
    <location>
        <begin position="129"/>
        <end position="227"/>
    </location>
</feature>
<dbReference type="SMART" id="SM00862">
    <property type="entry name" value="Trans_reg_C"/>
    <property type="match status" value="1"/>
</dbReference>
<dbReference type="InterPro" id="IPR036388">
    <property type="entry name" value="WH-like_DNA-bd_sf"/>
</dbReference>
<evidence type="ECO:0000313" key="10">
    <source>
        <dbReference type="EMBL" id="SNB66311.1"/>
    </source>
</evidence>
<dbReference type="Gene3D" id="6.10.250.690">
    <property type="match status" value="1"/>
</dbReference>
<dbReference type="Pfam" id="PF00072">
    <property type="entry name" value="Response_reg"/>
    <property type="match status" value="1"/>
</dbReference>
<evidence type="ECO:0000256" key="6">
    <source>
        <dbReference type="PROSITE-ProRule" id="PRU00169"/>
    </source>
</evidence>
<name>A0A212R364_9CHLR</name>
<dbReference type="SMART" id="SM00448">
    <property type="entry name" value="REC"/>
    <property type="match status" value="1"/>
</dbReference>
<dbReference type="PROSITE" id="PS50110">
    <property type="entry name" value="RESPONSE_REGULATORY"/>
    <property type="match status" value="1"/>
</dbReference>
<dbReference type="CDD" id="cd00383">
    <property type="entry name" value="trans_reg_C"/>
    <property type="match status" value="1"/>
</dbReference>
<evidence type="ECO:0000259" key="8">
    <source>
        <dbReference type="PROSITE" id="PS50110"/>
    </source>
</evidence>
<evidence type="ECO:0000313" key="11">
    <source>
        <dbReference type="Proteomes" id="UP000197025"/>
    </source>
</evidence>
<keyword evidence="1 6" id="KW-0597">Phosphoprotein</keyword>
<evidence type="ECO:0000256" key="1">
    <source>
        <dbReference type="ARBA" id="ARBA00022553"/>
    </source>
</evidence>
<dbReference type="PANTHER" id="PTHR48111:SF50">
    <property type="entry name" value="KDP OPERON TRANSCRIPTIONAL REGULATORY PROTEIN KDPE"/>
    <property type="match status" value="1"/>
</dbReference>
<proteinExistence type="predicted"/>
<evidence type="ECO:0000256" key="2">
    <source>
        <dbReference type="ARBA" id="ARBA00023012"/>
    </source>
</evidence>
<dbReference type="Gene3D" id="1.10.10.10">
    <property type="entry name" value="Winged helix-like DNA-binding domain superfamily/Winged helix DNA-binding domain"/>
    <property type="match status" value="1"/>
</dbReference>
<dbReference type="Pfam" id="PF00486">
    <property type="entry name" value="Trans_reg_C"/>
    <property type="match status" value="1"/>
</dbReference>